<dbReference type="EMBL" id="BRXY01000316">
    <property type="protein sequence ID" value="GMH86529.1"/>
    <property type="molecule type" value="Genomic_DNA"/>
</dbReference>
<dbReference type="InterPro" id="IPR045086">
    <property type="entry name" value="OBG_GTPase"/>
</dbReference>
<dbReference type="SUPFAM" id="SSF82051">
    <property type="entry name" value="Obg GTP-binding protein N-terminal domain"/>
    <property type="match status" value="1"/>
</dbReference>
<dbReference type="PIRSF" id="PIRSF002401">
    <property type="entry name" value="GTP_bd_Obg/CgtA"/>
    <property type="match status" value="1"/>
</dbReference>
<keyword evidence="4" id="KW-0342">GTP-binding</keyword>
<dbReference type="PANTHER" id="PTHR11702:SF31">
    <property type="entry name" value="MITOCHONDRIAL RIBOSOME-ASSOCIATED GTPASE 2"/>
    <property type="match status" value="1"/>
</dbReference>
<feature type="domain" description="Obg" evidence="7">
    <location>
        <begin position="17"/>
        <end position="204"/>
    </location>
</feature>
<keyword evidence="3" id="KW-0547">Nucleotide-binding</keyword>
<evidence type="ECO:0000259" key="6">
    <source>
        <dbReference type="PROSITE" id="PS51710"/>
    </source>
</evidence>
<evidence type="ECO:0000256" key="5">
    <source>
        <dbReference type="SAM" id="MobiDB-lite"/>
    </source>
</evidence>
<dbReference type="Gene3D" id="3.40.50.300">
    <property type="entry name" value="P-loop containing nucleotide triphosphate hydrolases"/>
    <property type="match status" value="1"/>
</dbReference>
<dbReference type="SUPFAM" id="SSF52540">
    <property type="entry name" value="P-loop containing nucleoside triphosphate hydrolases"/>
    <property type="match status" value="1"/>
</dbReference>
<evidence type="ECO:0000256" key="4">
    <source>
        <dbReference type="ARBA" id="ARBA00023134"/>
    </source>
</evidence>
<evidence type="ECO:0000256" key="3">
    <source>
        <dbReference type="ARBA" id="ARBA00022741"/>
    </source>
</evidence>
<proteinExistence type="inferred from homology"/>
<comment type="caution">
    <text evidence="8">The sequence shown here is derived from an EMBL/GenBank/DDBJ whole genome shotgun (WGS) entry which is preliminary data.</text>
</comment>
<evidence type="ECO:0000259" key="7">
    <source>
        <dbReference type="PROSITE" id="PS51883"/>
    </source>
</evidence>
<dbReference type="GO" id="GO:0005525">
    <property type="term" value="F:GTP binding"/>
    <property type="evidence" value="ECO:0007669"/>
    <property type="project" value="UniProtKB-KW"/>
</dbReference>
<dbReference type="Proteomes" id="UP001165085">
    <property type="component" value="Unassembled WGS sequence"/>
</dbReference>
<reference evidence="9" key="1">
    <citation type="journal article" date="2023" name="Commun. Biol.">
        <title>Genome analysis of Parmales, the sister group of diatoms, reveals the evolutionary specialization of diatoms from phago-mixotrophs to photoautotrophs.</title>
        <authorList>
            <person name="Ban H."/>
            <person name="Sato S."/>
            <person name="Yoshikawa S."/>
            <person name="Yamada K."/>
            <person name="Nakamura Y."/>
            <person name="Ichinomiya M."/>
            <person name="Sato N."/>
            <person name="Blanc-Mathieu R."/>
            <person name="Endo H."/>
            <person name="Kuwata A."/>
            <person name="Ogata H."/>
        </authorList>
    </citation>
    <scope>NUCLEOTIDE SEQUENCE [LARGE SCALE GENOMIC DNA]</scope>
    <source>
        <strain evidence="9">NIES 3701</strain>
    </source>
</reference>
<dbReference type="GO" id="GO:0005739">
    <property type="term" value="C:mitochondrion"/>
    <property type="evidence" value="ECO:0007669"/>
    <property type="project" value="TreeGrafter"/>
</dbReference>
<evidence type="ECO:0000313" key="8">
    <source>
        <dbReference type="EMBL" id="GMH86529.1"/>
    </source>
</evidence>
<feature type="domain" description="OBG-type G" evidence="6">
    <location>
        <begin position="205"/>
        <end position="379"/>
    </location>
</feature>
<dbReference type="CDD" id="cd01898">
    <property type="entry name" value="Obg"/>
    <property type="match status" value="1"/>
</dbReference>
<dbReference type="GO" id="GO:0003924">
    <property type="term" value="F:GTPase activity"/>
    <property type="evidence" value="ECO:0007669"/>
    <property type="project" value="InterPro"/>
</dbReference>
<dbReference type="GO" id="GO:0000287">
    <property type="term" value="F:magnesium ion binding"/>
    <property type="evidence" value="ECO:0007669"/>
    <property type="project" value="InterPro"/>
</dbReference>
<dbReference type="PROSITE" id="PS51883">
    <property type="entry name" value="OBG"/>
    <property type="match status" value="1"/>
</dbReference>
<dbReference type="InterPro" id="IPR027417">
    <property type="entry name" value="P-loop_NTPase"/>
</dbReference>
<comment type="similarity">
    <text evidence="1">Belongs to the TRAFAC class OBG-HflX-like GTPase superfamily. OBG GTPase family.</text>
</comment>
<dbReference type="Pfam" id="PF01926">
    <property type="entry name" value="MMR_HSR1"/>
    <property type="match status" value="1"/>
</dbReference>
<dbReference type="AlphaFoldDB" id="A0A9W7BGP7"/>
<protein>
    <submittedName>
        <fullName evidence="8">Uncharacterized protein</fullName>
    </submittedName>
</protein>
<name>A0A9W7BGP7_9STRA</name>
<dbReference type="InterPro" id="IPR014100">
    <property type="entry name" value="GTP-bd_Obg/CgtA"/>
</dbReference>
<organism evidence="8 9">
    <name type="scientific">Triparma strigata</name>
    <dbReference type="NCBI Taxonomy" id="1606541"/>
    <lineage>
        <taxon>Eukaryota</taxon>
        <taxon>Sar</taxon>
        <taxon>Stramenopiles</taxon>
        <taxon>Ochrophyta</taxon>
        <taxon>Bolidophyceae</taxon>
        <taxon>Parmales</taxon>
        <taxon>Triparmaceae</taxon>
        <taxon>Triparma</taxon>
    </lineage>
</organism>
<keyword evidence="9" id="KW-1185">Reference proteome</keyword>
<dbReference type="InterPro" id="IPR036726">
    <property type="entry name" value="GTP1_OBG_dom_sf"/>
</dbReference>
<dbReference type="InterPro" id="IPR006169">
    <property type="entry name" value="GTP1_OBG_dom"/>
</dbReference>
<evidence type="ECO:0000256" key="2">
    <source>
        <dbReference type="ARBA" id="ARBA00022723"/>
    </source>
</evidence>
<keyword evidence="2" id="KW-0479">Metal-binding</keyword>
<dbReference type="InterPro" id="IPR005225">
    <property type="entry name" value="Small_GTP-bd"/>
</dbReference>
<dbReference type="OrthoDB" id="347018at2759"/>
<feature type="region of interest" description="Disordered" evidence="5">
    <location>
        <begin position="39"/>
        <end position="97"/>
    </location>
</feature>
<dbReference type="PROSITE" id="PS00905">
    <property type="entry name" value="GTP1_OBG"/>
    <property type="match status" value="1"/>
</dbReference>
<dbReference type="NCBIfam" id="TIGR00231">
    <property type="entry name" value="small_GTP"/>
    <property type="match status" value="1"/>
</dbReference>
<evidence type="ECO:0000313" key="9">
    <source>
        <dbReference type="Proteomes" id="UP001165085"/>
    </source>
</evidence>
<dbReference type="InterPro" id="IPR006073">
    <property type="entry name" value="GTP-bd"/>
</dbReference>
<dbReference type="PRINTS" id="PR00326">
    <property type="entry name" value="GTP1OBG"/>
</dbReference>
<dbReference type="PROSITE" id="PS51710">
    <property type="entry name" value="G_OBG"/>
    <property type="match status" value="1"/>
</dbReference>
<evidence type="ECO:0000256" key="1">
    <source>
        <dbReference type="ARBA" id="ARBA00007699"/>
    </source>
</evidence>
<dbReference type="GO" id="GO:0042254">
    <property type="term" value="P:ribosome biogenesis"/>
    <property type="evidence" value="ECO:0007669"/>
    <property type="project" value="UniProtKB-UniRule"/>
</dbReference>
<dbReference type="Gene3D" id="2.70.210.12">
    <property type="entry name" value="GTP1/OBG domain"/>
    <property type="match status" value="1"/>
</dbReference>
<dbReference type="Pfam" id="PF01018">
    <property type="entry name" value="GTP1_OBG"/>
    <property type="match status" value="1"/>
</dbReference>
<dbReference type="InterPro" id="IPR006074">
    <property type="entry name" value="GTP1-OBG_CS"/>
</dbReference>
<dbReference type="PANTHER" id="PTHR11702">
    <property type="entry name" value="DEVELOPMENTALLY REGULATED GTP-BINDING PROTEIN-RELATED"/>
    <property type="match status" value="1"/>
</dbReference>
<gene>
    <name evidence="8" type="ORF">TrST_g3747</name>
</gene>
<dbReference type="InterPro" id="IPR031167">
    <property type="entry name" value="G_OBG"/>
</dbReference>
<accession>A0A9W7BGP7</accession>
<feature type="compositionally biased region" description="Polar residues" evidence="5">
    <location>
        <begin position="62"/>
        <end position="75"/>
    </location>
</feature>
<sequence>MLRSIRLLAKGPGTSSHNFLDRLTLTCAGGFGGRGSISFEHLPRSKRRPDGGNGGNGGSVLIRSSSKVQNLQKPTTLHLKAGDGGMGHGQKKHGKTGENLVYSVPNGIIVKQITYPNHVCDLETWLNEGNDSSSYDKKSIKTIADLNVDGSEILISKGGVGGMGNANYISLYGRDLAVQSKVSEAAVPSKDPESWRVVLELKSIADVGLLGMPNAGKSSLLSCLSKAKPTVDSYAFTTLSPTVGKVEFDDGFELKMADVPGIIKGASEGRGRGLRFLRHVERTECLCYVVDSSGFPEYDLEVIFREIEGYEGGGLLDRGAIVVCNKMDLCGEEEEREEIMEKIGRKANELGLYGEVVGCSALEGEGLEGVAEGVRRICEESRQQ</sequence>